<protein>
    <recommendedName>
        <fullName evidence="4">Transketolase-like pyrimidine-binding domain-containing protein</fullName>
    </recommendedName>
</protein>
<reference evidence="5 6" key="1">
    <citation type="submission" date="2013-01" db="EMBL/GenBank/DDBJ databases">
        <title>The Genome Sequence of Clostridium clostridioforme 90A8.</title>
        <authorList>
            <consortium name="The Broad Institute Genome Sequencing Platform"/>
            <person name="Earl A."/>
            <person name="Ward D."/>
            <person name="Feldgarden M."/>
            <person name="Gevers D."/>
            <person name="Courvalin P."/>
            <person name="Lambert T."/>
            <person name="Walker B."/>
            <person name="Young S.K."/>
            <person name="Zeng Q."/>
            <person name="Gargeya S."/>
            <person name="Fitzgerald M."/>
            <person name="Haas B."/>
            <person name="Abouelleil A."/>
            <person name="Alvarado L."/>
            <person name="Arachchi H.M."/>
            <person name="Berlin A.M."/>
            <person name="Chapman S.B."/>
            <person name="Dewar J."/>
            <person name="Goldberg J."/>
            <person name="Griggs A."/>
            <person name="Gujja S."/>
            <person name="Hansen M."/>
            <person name="Howarth C."/>
            <person name="Imamovic A."/>
            <person name="Larimer J."/>
            <person name="McCowan C."/>
            <person name="Murphy C."/>
            <person name="Neiman D."/>
            <person name="Pearson M."/>
            <person name="Priest M."/>
            <person name="Roberts A."/>
            <person name="Saif S."/>
            <person name="Shea T."/>
            <person name="Sisk P."/>
            <person name="Sykes S."/>
            <person name="Wortman J."/>
            <person name="Nusbaum C."/>
            <person name="Birren B."/>
        </authorList>
    </citation>
    <scope>NUCLEOTIDE SEQUENCE [LARGE SCALE GENOMIC DNA]</scope>
    <source>
        <strain evidence="5 6">90A8</strain>
    </source>
</reference>
<dbReference type="Gene3D" id="3.40.50.970">
    <property type="match status" value="1"/>
</dbReference>
<keyword evidence="3" id="KW-0786">Thiamine pyrophosphate</keyword>
<proteinExistence type="inferred from homology"/>
<dbReference type="Proteomes" id="UP000013085">
    <property type="component" value="Unassembled WGS sequence"/>
</dbReference>
<dbReference type="PANTHER" id="PTHR43825:SF1">
    <property type="entry name" value="TRANSKETOLASE-LIKE PYRIMIDINE-BINDING DOMAIN-CONTAINING PROTEIN"/>
    <property type="match status" value="1"/>
</dbReference>
<comment type="similarity">
    <text evidence="2">Belongs to the transketolase family.</text>
</comment>
<dbReference type="AlphaFoldDB" id="A0A0E2HB53"/>
<evidence type="ECO:0000256" key="1">
    <source>
        <dbReference type="ARBA" id="ARBA00001964"/>
    </source>
</evidence>
<dbReference type="Pfam" id="PF02779">
    <property type="entry name" value="Transket_pyr"/>
    <property type="match status" value="1"/>
</dbReference>
<dbReference type="InterPro" id="IPR051157">
    <property type="entry name" value="PDH/Transketolase"/>
</dbReference>
<dbReference type="PANTHER" id="PTHR43825">
    <property type="entry name" value="PYRUVATE DEHYDROGENASE E1 COMPONENT"/>
    <property type="match status" value="1"/>
</dbReference>
<dbReference type="FunFam" id="3.40.50.970:FF:000129">
    <property type="entry name" value="Transketolase"/>
    <property type="match status" value="1"/>
</dbReference>
<comment type="cofactor">
    <cofactor evidence="1">
        <name>thiamine diphosphate</name>
        <dbReference type="ChEBI" id="CHEBI:58937"/>
    </cofactor>
</comment>
<gene>
    <name evidence="5" type="ORF">HMPREF1090_02320</name>
</gene>
<evidence type="ECO:0000313" key="5">
    <source>
        <dbReference type="EMBL" id="ENZ15174.1"/>
    </source>
</evidence>
<name>A0A0E2HB53_9FIRM</name>
<evidence type="ECO:0000313" key="6">
    <source>
        <dbReference type="Proteomes" id="UP000013085"/>
    </source>
</evidence>
<dbReference type="InterPro" id="IPR005475">
    <property type="entry name" value="Transketolase-like_Pyr-bd"/>
</dbReference>
<dbReference type="Gene3D" id="3.40.50.920">
    <property type="match status" value="1"/>
</dbReference>
<evidence type="ECO:0000256" key="3">
    <source>
        <dbReference type="ARBA" id="ARBA00023052"/>
    </source>
</evidence>
<dbReference type="InterPro" id="IPR033248">
    <property type="entry name" value="Transketolase_C"/>
</dbReference>
<dbReference type="CDD" id="cd07033">
    <property type="entry name" value="TPP_PYR_DXS_TK_like"/>
    <property type="match status" value="1"/>
</dbReference>
<dbReference type="SUPFAM" id="SSF52518">
    <property type="entry name" value="Thiamin diphosphate-binding fold (THDP-binding)"/>
    <property type="match status" value="1"/>
</dbReference>
<dbReference type="InterPro" id="IPR029061">
    <property type="entry name" value="THDP-binding"/>
</dbReference>
<dbReference type="PATRIC" id="fig|999408.3.peg.2493"/>
<dbReference type="HOGENOM" id="CLU_009227_1_1_9"/>
<evidence type="ECO:0000256" key="2">
    <source>
        <dbReference type="ARBA" id="ARBA00007131"/>
    </source>
</evidence>
<dbReference type="RefSeq" id="WP_002595746.1">
    <property type="nucleotide sequence ID" value="NZ_KB851020.1"/>
</dbReference>
<dbReference type="EMBL" id="AGYR01000024">
    <property type="protein sequence ID" value="ENZ15174.1"/>
    <property type="molecule type" value="Genomic_DNA"/>
</dbReference>
<dbReference type="InterPro" id="IPR009014">
    <property type="entry name" value="Transketo_C/PFOR_II"/>
</dbReference>
<comment type="caution">
    <text evidence="5">The sequence shown here is derived from an EMBL/GenBank/DDBJ whole genome shotgun (WGS) entry which is preliminary data.</text>
</comment>
<dbReference type="Pfam" id="PF02780">
    <property type="entry name" value="Transketolase_C"/>
    <property type="match status" value="1"/>
</dbReference>
<dbReference type="SUPFAM" id="SSF52922">
    <property type="entry name" value="TK C-terminal domain-like"/>
    <property type="match status" value="1"/>
</dbReference>
<organism evidence="5 6">
    <name type="scientific">[Clostridium] clostridioforme 90A8</name>
    <dbReference type="NCBI Taxonomy" id="999408"/>
    <lineage>
        <taxon>Bacteria</taxon>
        <taxon>Bacillati</taxon>
        <taxon>Bacillota</taxon>
        <taxon>Clostridia</taxon>
        <taxon>Lachnospirales</taxon>
        <taxon>Lachnospiraceae</taxon>
        <taxon>Enterocloster</taxon>
    </lineage>
</organism>
<accession>A0A0E2HB53</accession>
<dbReference type="SMART" id="SM00861">
    <property type="entry name" value="Transket_pyr"/>
    <property type="match status" value="1"/>
</dbReference>
<evidence type="ECO:0000259" key="4">
    <source>
        <dbReference type="SMART" id="SM00861"/>
    </source>
</evidence>
<feature type="domain" description="Transketolase-like pyrimidine-binding" evidence="4">
    <location>
        <begin position="5"/>
        <end position="170"/>
    </location>
</feature>
<sequence>MSKMVSTRTGFGAGLVELAGMRDDVVTTSADTYRSFALNEFVEKYPDRYFEFGIAEQGMLTASAAMAAEGCCVFSVGYSPFLSMRGLEQIRTFAAYPNLNVKVAAGLSGLSGDTDGVTHQGTEDIGIVRTIPNMTLLCPADAVAAKAFVKMAADLQGPVYLRLGRGATPVVYEENQRFEFGKAIHVRCYGREAVIVACGPCVAEAARAADQLKEKGIMVTVLDMHTIKPLDVDTLAGCCEGAGSVITVEDGTVCGLGSAVAEALMEHNVHPKHFKRLGMTTFGTAGSLPELLGFFGLDSKGIVESVQSLQ</sequence>